<organism evidence="1 2">
    <name type="scientific">Phyllobacterium bourgognense</name>
    <dbReference type="NCBI Taxonomy" id="314236"/>
    <lineage>
        <taxon>Bacteria</taxon>
        <taxon>Pseudomonadati</taxon>
        <taxon>Pseudomonadota</taxon>
        <taxon>Alphaproteobacteria</taxon>
        <taxon>Hyphomicrobiales</taxon>
        <taxon>Phyllobacteriaceae</taxon>
        <taxon>Phyllobacterium</taxon>
    </lineage>
</organism>
<comment type="caution">
    <text evidence="1">The sequence shown here is derived from an EMBL/GenBank/DDBJ whole genome shotgun (WGS) entry which is preliminary data.</text>
</comment>
<keyword evidence="2" id="KW-1185">Reference proteome</keyword>
<dbReference type="EMBL" id="QPJM01000029">
    <property type="protein sequence ID" value="RCW78152.1"/>
    <property type="molecule type" value="Genomic_DNA"/>
</dbReference>
<name>A0A368YD67_9HYPH</name>
<evidence type="ECO:0000313" key="2">
    <source>
        <dbReference type="Proteomes" id="UP000253324"/>
    </source>
</evidence>
<protein>
    <submittedName>
        <fullName evidence="1">Uncharacterized protein</fullName>
    </submittedName>
</protein>
<dbReference type="AlphaFoldDB" id="A0A368YD67"/>
<gene>
    <name evidence="1" type="ORF">C7476_12920</name>
</gene>
<proteinExistence type="predicted"/>
<accession>A0A368YD67</accession>
<evidence type="ECO:0000313" key="1">
    <source>
        <dbReference type="EMBL" id="RCW78152.1"/>
    </source>
</evidence>
<dbReference type="OrthoDB" id="8085777at2"/>
<dbReference type="Proteomes" id="UP000253324">
    <property type="component" value="Unassembled WGS sequence"/>
</dbReference>
<sequence length="94" mass="10620">MNARTGGAFDQKLAAVLRRYPESSLRIQHLYVSDETFRELCSDLAAAERAIKTVENLPDPIRSERRAEFAEMANYLASEIEGAISRQSAVSFRR</sequence>
<reference evidence="1 2" key="1">
    <citation type="submission" date="2018-07" db="EMBL/GenBank/DDBJ databases">
        <title>Genomic Encyclopedia of Type Strains, Phase III (KMG-III): the genomes of soil and plant-associated and newly described type strains.</title>
        <authorList>
            <person name="Whitman W."/>
        </authorList>
    </citation>
    <scope>NUCLEOTIDE SEQUENCE [LARGE SCALE GENOMIC DNA]</scope>
    <source>
        <strain evidence="1 2">31-25a</strain>
    </source>
</reference>